<evidence type="ECO:0000256" key="2">
    <source>
        <dbReference type="ARBA" id="ARBA00023157"/>
    </source>
</evidence>
<organism evidence="6 7">
    <name type="scientific">Clupea harengus</name>
    <name type="common">Atlantic herring</name>
    <dbReference type="NCBI Taxonomy" id="7950"/>
    <lineage>
        <taxon>Eukaryota</taxon>
        <taxon>Metazoa</taxon>
        <taxon>Chordata</taxon>
        <taxon>Craniata</taxon>
        <taxon>Vertebrata</taxon>
        <taxon>Euteleostomi</taxon>
        <taxon>Actinopterygii</taxon>
        <taxon>Neopterygii</taxon>
        <taxon>Teleostei</taxon>
        <taxon>Clupei</taxon>
        <taxon>Clupeiformes</taxon>
        <taxon>Clupeoidei</taxon>
        <taxon>Clupeidae</taxon>
        <taxon>Clupea</taxon>
    </lineage>
</organism>
<evidence type="ECO:0000256" key="1">
    <source>
        <dbReference type="ARBA" id="ARBA00022729"/>
    </source>
</evidence>
<proteinExistence type="predicted"/>
<dbReference type="AlphaFoldDB" id="A0A6P8G5Z5"/>
<sequence length="297" mass="34046">MMRLSVVFLMMHLCWPATGSKAEKGCYEPWLLERAEVALDEMNKNRKEGYILKLDRLYDFSMEPKGETGTDYNFFMDVVETECHVLSRKPFKSCEVYGVYGVRVYGRCVISMGPHEMVTRYNCALLKAKPSAIHTRCPDCPTDIDLDSNDMEKVKLTLQQFNSKSGWLKYFALLNVTKATMQWVVGPSYFFQYTIQETICTKCMTNVNVAHCKMDKSESARVGFCKASHWSRHNFEPFLIDVNCEIYEPDRWGDQPKPLLGSVEVLTSACTLAPRLPPKSKNCPGNSIIPREMWFGT</sequence>
<feature type="signal peptide" evidence="4">
    <location>
        <begin position="1"/>
        <end position="22"/>
    </location>
</feature>
<keyword evidence="2" id="KW-1015">Disulfide bond</keyword>
<feature type="chain" id="PRO_5028184167" evidence="4">
    <location>
        <begin position="23"/>
        <end position="297"/>
    </location>
</feature>
<dbReference type="InterPro" id="IPR046350">
    <property type="entry name" value="Cystatin_sf"/>
</dbReference>
<dbReference type="GO" id="GO:0005576">
    <property type="term" value="C:extracellular region"/>
    <property type="evidence" value="ECO:0007669"/>
    <property type="project" value="TreeGrafter"/>
</dbReference>
<accession>A0A6P8G5Z5</accession>
<evidence type="ECO:0000313" key="6">
    <source>
        <dbReference type="Proteomes" id="UP000515152"/>
    </source>
</evidence>
<feature type="domain" description="Cystatin" evidence="5">
    <location>
        <begin position="136"/>
        <end position="245"/>
    </location>
</feature>
<keyword evidence="6" id="KW-1185">Reference proteome</keyword>
<name>A0A6P8G5Z5_CLUHA</name>
<dbReference type="KEGG" id="char:105898293"/>
<dbReference type="Gene3D" id="3.10.450.10">
    <property type="match status" value="2"/>
</dbReference>
<protein>
    <submittedName>
        <fullName evidence="7">Fetuin-B</fullName>
    </submittedName>
</protein>
<dbReference type="GO" id="GO:0004869">
    <property type="term" value="F:cysteine-type endopeptidase inhibitor activity"/>
    <property type="evidence" value="ECO:0007669"/>
    <property type="project" value="InterPro"/>
</dbReference>
<evidence type="ECO:0000256" key="4">
    <source>
        <dbReference type="SAM" id="SignalP"/>
    </source>
</evidence>
<dbReference type="SMART" id="SM00043">
    <property type="entry name" value="CY"/>
    <property type="match status" value="1"/>
</dbReference>
<reference evidence="7" key="1">
    <citation type="submission" date="2025-08" db="UniProtKB">
        <authorList>
            <consortium name="RefSeq"/>
        </authorList>
    </citation>
    <scope>IDENTIFICATION</scope>
</reference>
<dbReference type="OrthoDB" id="9941887at2759"/>
<evidence type="ECO:0000313" key="7">
    <source>
        <dbReference type="RefSeq" id="XP_031431436.1"/>
    </source>
</evidence>
<evidence type="ECO:0000259" key="5">
    <source>
        <dbReference type="SMART" id="SM00043"/>
    </source>
</evidence>
<gene>
    <name evidence="7" type="primary">si:ch211-284e20.8</name>
</gene>
<keyword evidence="1 4" id="KW-0732">Signal</keyword>
<dbReference type="InterPro" id="IPR000010">
    <property type="entry name" value="Cystatin_dom"/>
</dbReference>
<evidence type="ECO:0000256" key="3">
    <source>
        <dbReference type="ARBA" id="ARBA00023180"/>
    </source>
</evidence>
<dbReference type="PANTHER" id="PTHR13814:SF10">
    <property type="entry name" value="FETUIN-B"/>
    <property type="match status" value="1"/>
</dbReference>
<dbReference type="SUPFAM" id="SSF54403">
    <property type="entry name" value="Cystatin/monellin"/>
    <property type="match status" value="2"/>
</dbReference>
<dbReference type="CDD" id="cd00042">
    <property type="entry name" value="CY"/>
    <property type="match status" value="1"/>
</dbReference>
<dbReference type="InterPro" id="IPR050735">
    <property type="entry name" value="Kininogen_Fetuin_HRG"/>
</dbReference>
<dbReference type="GeneID" id="105898293"/>
<dbReference type="RefSeq" id="XP_031431436.1">
    <property type="nucleotide sequence ID" value="XM_031575576.2"/>
</dbReference>
<dbReference type="Proteomes" id="UP000515152">
    <property type="component" value="Chromosome 10"/>
</dbReference>
<dbReference type="PANTHER" id="PTHR13814">
    <property type="entry name" value="FETUIN"/>
    <property type="match status" value="1"/>
</dbReference>
<dbReference type="Pfam" id="PF00031">
    <property type="entry name" value="Cystatin"/>
    <property type="match status" value="1"/>
</dbReference>
<keyword evidence="3" id="KW-0325">Glycoprotein</keyword>